<keyword evidence="2" id="KW-0812">Transmembrane</keyword>
<dbReference type="AlphaFoldDB" id="A0A8T2MZ43"/>
<protein>
    <submittedName>
        <fullName evidence="3">Uncharacterized protein</fullName>
    </submittedName>
</protein>
<keyword evidence="2" id="KW-1133">Transmembrane helix</keyword>
<proteinExistence type="predicted"/>
<evidence type="ECO:0000256" key="2">
    <source>
        <dbReference type="SAM" id="Phobius"/>
    </source>
</evidence>
<evidence type="ECO:0000256" key="1">
    <source>
        <dbReference type="SAM" id="MobiDB-lite"/>
    </source>
</evidence>
<sequence length="67" mass="7386">MEMSDGIYANVETTHNIKPISTLDKNPPPNPGEQQPGRRNYRLTAVCLGLLTVLLLIIITAISIHCE</sequence>
<dbReference type="Proteomes" id="UP000824540">
    <property type="component" value="Unassembled WGS sequence"/>
</dbReference>
<feature type="region of interest" description="Disordered" evidence="1">
    <location>
        <begin position="1"/>
        <end position="38"/>
    </location>
</feature>
<keyword evidence="2" id="KW-0472">Membrane</keyword>
<accession>A0A8T2MZ43</accession>
<comment type="caution">
    <text evidence="3">The sequence shown here is derived from an EMBL/GenBank/DDBJ whole genome shotgun (WGS) entry which is preliminary data.</text>
</comment>
<evidence type="ECO:0000313" key="3">
    <source>
        <dbReference type="EMBL" id="KAG9329667.1"/>
    </source>
</evidence>
<reference evidence="3" key="1">
    <citation type="thesis" date="2021" institute="BYU ScholarsArchive" country="Provo, UT, USA">
        <title>Applications of and Algorithms for Genome Assembly and Genomic Analyses with an Emphasis on Marine Teleosts.</title>
        <authorList>
            <person name="Pickett B.D."/>
        </authorList>
    </citation>
    <scope>NUCLEOTIDE SEQUENCE</scope>
    <source>
        <strain evidence="3">HI-2016</strain>
    </source>
</reference>
<evidence type="ECO:0000313" key="4">
    <source>
        <dbReference type="Proteomes" id="UP000824540"/>
    </source>
</evidence>
<keyword evidence="4" id="KW-1185">Reference proteome</keyword>
<organism evidence="3 4">
    <name type="scientific">Albula glossodonta</name>
    <name type="common">roundjaw bonefish</name>
    <dbReference type="NCBI Taxonomy" id="121402"/>
    <lineage>
        <taxon>Eukaryota</taxon>
        <taxon>Metazoa</taxon>
        <taxon>Chordata</taxon>
        <taxon>Craniata</taxon>
        <taxon>Vertebrata</taxon>
        <taxon>Euteleostomi</taxon>
        <taxon>Actinopterygii</taxon>
        <taxon>Neopterygii</taxon>
        <taxon>Teleostei</taxon>
        <taxon>Albuliformes</taxon>
        <taxon>Albulidae</taxon>
        <taxon>Albula</taxon>
    </lineage>
</organism>
<dbReference type="EMBL" id="JAFBMS010001013">
    <property type="protein sequence ID" value="KAG9329667.1"/>
    <property type="molecule type" value="Genomic_DNA"/>
</dbReference>
<gene>
    <name evidence="3" type="ORF">JZ751_003255</name>
</gene>
<feature type="transmembrane region" description="Helical" evidence="2">
    <location>
        <begin position="43"/>
        <end position="64"/>
    </location>
</feature>
<name>A0A8T2MZ43_9TELE</name>